<dbReference type="PANTHER" id="PTHR43135">
    <property type="entry name" value="ALPHA-D-RIBOSE 1-METHYLPHOSPHONATE 5-TRIPHOSPHATE DIPHOSPHATASE"/>
    <property type="match status" value="1"/>
</dbReference>
<dbReference type="RefSeq" id="WP_309151017.1">
    <property type="nucleotide sequence ID" value="NZ_CP133568.1"/>
</dbReference>
<accession>A0ABY9P3V3</accession>
<dbReference type="InterPro" id="IPR011059">
    <property type="entry name" value="Metal-dep_hydrolase_composite"/>
</dbReference>
<proteinExistence type="predicted"/>
<reference evidence="3 4" key="1">
    <citation type="submission" date="2023-08" db="EMBL/GenBank/DDBJ databases">
        <title>The whole genome sequence of Lysobacter yananisis.</title>
        <authorList>
            <person name="Sun H."/>
        </authorList>
    </citation>
    <scope>NUCLEOTIDE SEQUENCE [LARGE SCALE GENOMIC DNA]</scope>
    <source>
        <strain evidence="3 4">SNNU513</strain>
    </source>
</reference>
<dbReference type="Gene3D" id="2.30.40.10">
    <property type="entry name" value="Urease, subunit C, domain 1"/>
    <property type="match status" value="1"/>
</dbReference>
<sequence>MTLVRPRNPRPTSIAARSLALGLLLSFSASALAAETTRYLALVDGGKQAGQQVVSVADDGTTTVEFVFKDNGRGPELKETYTLAEDGTYRTYSVTGTSTFGAKVEESFQRDGDRVRWKTKSDQGEMPVSGTALYSPLGGAPAGLSVALGALAKRSDGRLPLLPGGSLSSRKLGEASVASDGKRQTVQLLALTGQGFTPNFVWATVEAQPRVFALIYPGFLQLIQDGWQANANDLETRQKAAEGELLVDLRKKLGHDFAGATLIRDVRVFDSEKAALGAPTDVLVRDGRIVSVGKAGKDVQAARTVDGKGKTLLPGLFDMHGHVSRWDGGLNIAAGVTTVRDMGNDNATLQQMIGEIQGGTLMSPNVVPAGFIEGESDYSARNGFVIKNLDEAKKAVDWYSEHGYPQIKIYNSFPKAVLRDTVAYAHGKGLRVSGHVPAFLRAQDVVDQGFDEIQHINQLMLNFFVDDKTDTRTLQRFYLVAEKTADLDLDSKPVQDFIQTLASKKIAIDPTLATFEFLHQREGELSPIFTAVDTHLPPDVQRGRRAAEMNIPDDATWQRYNKSYDKLVEFVGRAYKAGVPLLAGTDEVPGFTLQHELALYVRAGLTPAQALQVATRDAAKVARVDGDRGSVSAGKRSDLILVDGDPTRDIGDIRKISLVLQGQTAYYPSEVYAELGVKPFAPAAKVTAAK</sequence>
<dbReference type="InterPro" id="IPR051781">
    <property type="entry name" value="Metallo-dep_Hydrolase"/>
</dbReference>
<feature type="chain" id="PRO_5046251859" evidence="1">
    <location>
        <begin position="34"/>
        <end position="690"/>
    </location>
</feature>
<evidence type="ECO:0000313" key="3">
    <source>
        <dbReference type="EMBL" id="WMT01685.1"/>
    </source>
</evidence>
<evidence type="ECO:0000259" key="2">
    <source>
        <dbReference type="Pfam" id="PF01979"/>
    </source>
</evidence>
<protein>
    <submittedName>
        <fullName evidence="3">Amidohydrolase family protein</fullName>
    </submittedName>
</protein>
<evidence type="ECO:0000256" key="1">
    <source>
        <dbReference type="SAM" id="SignalP"/>
    </source>
</evidence>
<keyword evidence="1" id="KW-0732">Signal</keyword>
<dbReference type="SUPFAM" id="SSF51556">
    <property type="entry name" value="Metallo-dependent hydrolases"/>
    <property type="match status" value="1"/>
</dbReference>
<organism evidence="3 4">
    <name type="scientific">Lysobacter yananisis</name>
    <dbReference type="NCBI Taxonomy" id="1003114"/>
    <lineage>
        <taxon>Bacteria</taxon>
        <taxon>Pseudomonadati</taxon>
        <taxon>Pseudomonadota</taxon>
        <taxon>Gammaproteobacteria</taxon>
        <taxon>Lysobacterales</taxon>
        <taxon>Lysobacteraceae</taxon>
        <taxon>Lysobacter</taxon>
    </lineage>
</organism>
<keyword evidence="4" id="KW-1185">Reference proteome</keyword>
<feature type="domain" description="Amidohydrolase-related" evidence="2">
    <location>
        <begin position="332"/>
        <end position="650"/>
    </location>
</feature>
<dbReference type="Gene3D" id="3.30.110.90">
    <property type="entry name" value="Amidohydrolase"/>
    <property type="match status" value="1"/>
</dbReference>
<dbReference type="InterPro" id="IPR032466">
    <property type="entry name" value="Metal_Hydrolase"/>
</dbReference>
<dbReference type="Proteomes" id="UP001229313">
    <property type="component" value="Chromosome"/>
</dbReference>
<dbReference type="InterPro" id="IPR006680">
    <property type="entry name" value="Amidohydro-rel"/>
</dbReference>
<dbReference type="Gene3D" id="3.40.50.10910">
    <property type="entry name" value="Amidohydrolase"/>
    <property type="match status" value="1"/>
</dbReference>
<dbReference type="Pfam" id="PF01979">
    <property type="entry name" value="Amidohydro_1"/>
    <property type="match status" value="1"/>
</dbReference>
<dbReference type="Gene3D" id="1.20.58.520">
    <property type="entry name" value="Amidohydrolase"/>
    <property type="match status" value="1"/>
</dbReference>
<dbReference type="EMBL" id="CP133568">
    <property type="protein sequence ID" value="WMT01685.1"/>
    <property type="molecule type" value="Genomic_DNA"/>
</dbReference>
<feature type="signal peptide" evidence="1">
    <location>
        <begin position="1"/>
        <end position="33"/>
    </location>
</feature>
<gene>
    <name evidence="3" type="ORF">RDV84_17080</name>
</gene>
<evidence type="ECO:0000313" key="4">
    <source>
        <dbReference type="Proteomes" id="UP001229313"/>
    </source>
</evidence>
<dbReference type="SUPFAM" id="SSF51338">
    <property type="entry name" value="Composite domain of metallo-dependent hydrolases"/>
    <property type="match status" value="1"/>
</dbReference>
<name>A0ABY9P3V3_9GAMM</name>
<dbReference type="PANTHER" id="PTHR43135:SF3">
    <property type="entry name" value="ALPHA-D-RIBOSE 1-METHYLPHOSPHONATE 5-TRIPHOSPHATE DIPHOSPHATASE"/>
    <property type="match status" value="1"/>
</dbReference>